<evidence type="ECO:0000313" key="2">
    <source>
        <dbReference type="Proteomes" id="UP000215914"/>
    </source>
</evidence>
<gene>
    <name evidence="1" type="ORF">HannXRQ_Chr05g0132331</name>
</gene>
<dbReference type="EMBL" id="CM007894">
    <property type="protein sequence ID" value="OTG24048.1"/>
    <property type="molecule type" value="Genomic_DNA"/>
</dbReference>
<proteinExistence type="predicted"/>
<dbReference type="InParanoid" id="A0A251UL40"/>
<evidence type="ECO:0000313" key="1">
    <source>
        <dbReference type="EMBL" id="OTG24048.1"/>
    </source>
</evidence>
<dbReference type="AlphaFoldDB" id="A0A251UL40"/>
<name>A0A251UL40_HELAN</name>
<keyword evidence="2" id="KW-1185">Reference proteome</keyword>
<sequence length="149" mass="17214">MREMAGARERETAVVLYFSTRLYVSDPFRVTHSQNVRVGCGLGSHGSAWGVFESWFGLRFGSSHVLNRVKIWCSQLRSWSNISGQTQVSVLVNLARRWVLVQDFLGRFCFQLRFGSNPVDSVNTRVNSGQRQSTQRLDLRYIWSLHREE</sequence>
<protein>
    <submittedName>
        <fullName evidence="1">Uncharacterized protein</fullName>
    </submittedName>
</protein>
<accession>A0A251UL40</accession>
<dbReference type="Proteomes" id="UP000215914">
    <property type="component" value="Chromosome 5"/>
</dbReference>
<reference evidence="2" key="1">
    <citation type="journal article" date="2017" name="Nature">
        <title>The sunflower genome provides insights into oil metabolism, flowering and Asterid evolution.</title>
        <authorList>
            <person name="Badouin H."/>
            <person name="Gouzy J."/>
            <person name="Grassa C.J."/>
            <person name="Murat F."/>
            <person name="Staton S.E."/>
            <person name="Cottret L."/>
            <person name="Lelandais-Briere C."/>
            <person name="Owens G.L."/>
            <person name="Carrere S."/>
            <person name="Mayjonade B."/>
            <person name="Legrand L."/>
            <person name="Gill N."/>
            <person name="Kane N.C."/>
            <person name="Bowers J.E."/>
            <person name="Hubner S."/>
            <person name="Bellec A."/>
            <person name="Berard A."/>
            <person name="Berges H."/>
            <person name="Blanchet N."/>
            <person name="Boniface M.C."/>
            <person name="Brunel D."/>
            <person name="Catrice O."/>
            <person name="Chaidir N."/>
            <person name="Claudel C."/>
            <person name="Donnadieu C."/>
            <person name="Faraut T."/>
            <person name="Fievet G."/>
            <person name="Helmstetter N."/>
            <person name="King M."/>
            <person name="Knapp S.J."/>
            <person name="Lai Z."/>
            <person name="Le Paslier M.C."/>
            <person name="Lippi Y."/>
            <person name="Lorenzon L."/>
            <person name="Mandel J.R."/>
            <person name="Marage G."/>
            <person name="Marchand G."/>
            <person name="Marquand E."/>
            <person name="Bret-Mestries E."/>
            <person name="Morien E."/>
            <person name="Nambeesan S."/>
            <person name="Nguyen T."/>
            <person name="Pegot-Espagnet P."/>
            <person name="Pouilly N."/>
            <person name="Raftis F."/>
            <person name="Sallet E."/>
            <person name="Schiex T."/>
            <person name="Thomas J."/>
            <person name="Vandecasteele C."/>
            <person name="Vares D."/>
            <person name="Vear F."/>
            <person name="Vautrin S."/>
            <person name="Crespi M."/>
            <person name="Mangin B."/>
            <person name="Burke J.M."/>
            <person name="Salse J."/>
            <person name="Munos S."/>
            <person name="Vincourt P."/>
            <person name="Rieseberg L.H."/>
            <person name="Langlade N.B."/>
        </authorList>
    </citation>
    <scope>NUCLEOTIDE SEQUENCE [LARGE SCALE GENOMIC DNA]</scope>
    <source>
        <strain evidence="2">cv. SF193</strain>
    </source>
</reference>
<organism evidence="1 2">
    <name type="scientific">Helianthus annuus</name>
    <name type="common">Common sunflower</name>
    <dbReference type="NCBI Taxonomy" id="4232"/>
    <lineage>
        <taxon>Eukaryota</taxon>
        <taxon>Viridiplantae</taxon>
        <taxon>Streptophyta</taxon>
        <taxon>Embryophyta</taxon>
        <taxon>Tracheophyta</taxon>
        <taxon>Spermatophyta</taxon>
        <taxon>Magnoliopsida</taxon>
        <taxon>eudicotyledons</taxon>
        <taxon>Gunneridae</taxon>
        <taxon>Pentapetalae</taxon>
        <taxon>asterids</taxon>
        <taxon>campanulids</taxon>
        <taxon>Asterales</taxon>
        <taxon>Asteraceae</taxon>
        <taxon>Asteroideae</taxon>
        <taxon>Heliantheae alliance</taxon>
        <taxon>Heliantheae</taxon>
        <taxon>Helianthus</taxon>
    </lineage>
</organism>